<reference evidence="1 2" key="1">
    <citation type="journal article" date="2023" name="Plants (Basel)">
        <title>Bridging the Gap: Combining Genomics and Transcriptomics Approaches to Understand Stylosanthes scabra, an Orphan Legume from the Brazilian Caatinga.</title>
        <authorList>
            <person name="Ferreira-Neto J.R.C."/>
            <person name="da Silva M.D."/>
            <person name="Binneck E."/>
            <person name="de Melo N.F."/>
            <person name="da Silva R.H."/>
            <person name="de Melo A.L.T.M."/>
            <person name="Pandolfi V."/>
            <person name="Bustamante F.O."/>
            <person name="Brasileiro-Vidal A.C."/>
            <person name="Benko-Iseppon A.M."/>
        </authorList>
    </citation>
    <scope>NUCLEOTIDE SEQUENCE [LARGE SCALE GENOMIC DNA]</scope>
    <source>
        <tissue evidence="1">Leaves</tissue>
    </source>
</reference>
<comment type="caution">
    <text evidence="1">The sequence shown here is derived from an EMBL/GenBank/DDBJ whole genome shotgun (WGS) entry which is preliminary data.</text>
</comment>
<gene>
    <name evidence="1" type="ORF">PIB30_055609</name>
</gene>
<sequence length="113" mass="12249">MGAKVTGKFTKENFATPSSLAPISNPNTQKPISHFSHLCWQRNHRRHSITSEGTGAAVAFDAPTTHISPSALRRSCKARPAVAANLPSPVLCRYWSDPAKVSTASSHLLSLKW</sequence>
<keyword evidence="2" id="KW-1185">Reference proteome</keyword>
<proteinExistence type="predicted"/>
<protein>
    <submittedName>
        <fullName evidence="1">Uncharacterized protein</fullName>
    </submittedName>
</protein>
<dbReference type="Proteomes" id="UP001341840">
    <property type="component" value="Unassembled WGS sequence"/>
</dbReference>
<accession>A0ABU6XHQ4</accession>
<name>A0ABU6XHQ4_9FABA</name>
<evidence type="ECO:0000313" key="2">
    <source>
        <dbReference type="Proteomes" id="UP001341840"/>
    </source>
</evidence>
<organism evidence="1 2">
    <name type="scientific">Stylosanthes scabra</name>
    <dbReference type="NCBI Taxonomy" id="79078"/>
    <lineage>
        <taxon>Eukaryota</taxon>
        <taxon>Viridiplantae</taxon>
        <taxon>Streptophyta</taxon>
        <taxon>Embryophyta</taxon>
        <taxon>Tracheophyta</taxon>
        <taxon>Spermatophyta</taxon>
        <taxon>Magnoliopsida</taxon>
        <taxon>eudicotyledons</taxon>
        <taxon>Gunneridae</taxon>
        <taxon>Pentapetalae</taxon>
        <taxon>rosids</taxon>
        <taxon>fabids</taxon>
        <taxon>Fabales</taxon>
        <taxon>Fabaceae</taxon>
        <taxon>Papilionoideae</taxon>
        <taxon>50 kb inversion clade</taxon>
        <taxon>dalbergioids sensu lato</taxon>
        <taxon>Dalbergieae</taxon>
        <taxon>Pterocarpus clade</taxon>
        <taxon>Stylosanthes</taxon>
    </lineage>
</organism>
<dbReference type="EMBL" id="JASCZI010211884">
    <property type="protein sequence ID" value="MED6197331.1"/>
    <property type="molecule type" value="Genomic_DNA"/>
</dbReference>
<evidence type="ECO:0000313" key="1">
    <source>
        <dbReference type="EMBL" id="MED6197331.1"/>
    </source>
</evidence>